<dbReference type="InterPro" id="IPR019734">
    <property type="entry name" value="TPR_rpt"/>
</dbReference>
<feature type="repeat" description="TPR" evidence="2">
    <location>
        <begin position="474"/>
        <end position="507"/>
    </location>
</feature>
<proteinExistence type="inferred from homology"/>
<reference evidence="4" key="1">
    <citation type="submission" date="2019-02" db="EMBL/GenBank/DDBJ databases">
        <authorList>
            <person name="Gruber-Vodicka R. H."/>
            <person name="Seah K. B. B."/>
        </authorList>
    </citation>
    <scope>NUCLEOTIDE SEQUENCE</scope>
    <source>
        <strain evidence="4">BECK_BY2</strain>
        <strain evidence="5">BECK_BY3</strain>
    </source>
</reference>
<dbReference type="Gene3D" id="1.10.530.10">
    <property type="match status" value="1"/>
</dbReference>
<dbReference type="EMBL" id="CAADFY010000004">
    <property type="protein sequence ID" value="VFK51915.1"/>
    <property type="molecule type" value="Genomic_DNA"/>
</dbReference>
<evidence type="ECO:0000259" key="3">
    <source>
        <dbReference type="Pfam" id="PF01464"/>
    </source>
</evidence>
<keyword evidence="2" id="KW-0802">TPR repeat</keyword>
<organism evidence="4">
    <name type="scientific">Candidatus Kentrum sp. TUN</name>
    <dbReference type="NCBI Taxonomy" id="2126343"/>
    <lineage>
        <taxon>Bacteria</taxon>
        <taxon>Pseudomonadati</taxon>
        <taxon>Pseudomonadota</taxon>
        <taxon>Gammaproteobacteria</taxon>
        <taxon>Candidatus Kentrum</taxon>
    </lineage>
</organism>
<dbReference type="EMBL" id="CAADFV010000004">
    <property type="protein sequence ID" value="VFK50727.1"/>
    <property type="molecule type" value="Genomic_DNA"/>
</dbReference>
<accession>A0A450ZAA8</accession>
<evidence type="ECO:0000256" key="1">
    <source>
        <dbReference type="ARBA" id="ARBA00007734"/>
    </source>
</evidence>
<dbReference type="SUPFAM" id="SSF48452">
    <property type="entry name" value="TPR-like"/>
    <property type="match status" value="2"/>
</dbReference>
<dbReference type="InterPro" id="IPR008258">
    <property type="entry name" value="Transglycosylase_SLT_dom_1"/>
</dbReference>
<dbReference type="Gene3D" id="1.25.40.10">
    <property type="entry name" value="Tetratricopeptide repeat domain"/>
    <property type="match status" value="1"/>
</dbReference>
<evidence type="ECO:0000313" key="4">
    <source>
        <dbReference type="EMBL" id="VFK50727.1"/>
    </source>
</evidence>
<comment type="similarity">
    <text evidence="1">Belongs to the transglycosylase Slt family.</text>
</comment>
<evidence type="ECO:0000313" key="5">
    <source>
        <dbReference type="EMBL" id="VFK51915.1"/>
    </source>
</evidence>
<dbReference type="Pfam" id="PF01464">
    <property type="entry name" value="SLT"/>
    <property type="match status" value="1"/>
</dbReference>
<dbReference type="PROSITE" id="PS50005">
    <property type="entry name" value="TPR"/>
    <property type="match status" value="1"/>
</dbReference>
<gene>
    <name evidence="4" type="ORF">BECKTUN1418E_GA0071001_10047</name>
    <name evidence="5" type="ORF">BECKTUN1418F_GA0071002_10047</name>
</gene>
<sequence length="929" mass="105781">MCRQQAITRVLVLGLLLIWQGGCVSTDKAEVSGKPVPISSTETDLGLKSSCKNANSDACMSFGADAKTFRQLFAASLDPELAATIPAEWLSSSVFDPADPAPLWAIRTYLLGEIFLLREDKSGARKAFRSLVRWANIDPFNDSWGGSSLAAVALWRWSQLVEADFLSISTRDNPLPVRIITKPFEYMIHTLEIAANPIEQSFQAVFKPDDKSLLGSAWQSTAAEDRENSLAARIVAKPFEFIRNIFKYGFKVAFDPIRKTVSGTNLTREEIIDEMGEILRHADKLLATRFTIRLFQDEGISINPRLEEDIRLFLALFSIQVHGKDSNDSFRRFGSYLEVARDVGSDLGIKTDKIDEDEINLIRGKRFYTLREYHIAKSFLTTASRSNKLQLAAEASYYLARVLSQQDTLAYQEEIIARLEEVLEDSQDPEISQRALYDLAIAKSRRSGSGNASEEFRHDLQRLIEEYPNGSLFDDALYQLAMAYFQDGDMDKALAAFQLLREFDEENGWAKNNWVEIAHLRPALIHYSRGDSADLGKAVVLLERLVTDIPDGDLTAAGHFWAGRISEELNQRNRARKHFRHLIENNSLHHYGLRARLHLQYGAKAKTMHHMDAKIRQQIAQEITAGRFTHIPKPISPFSGPYHRRLESTLTSGLYKAVLETRDRFRKFFPSRELKQIGMRKLDEIHAVPLMSMLSSLRQLADAAKDSATDNRNRLEIAYAVGRYANDWELAMAMVFAIGEPEGVIERAAIMREPGYLSTAYPIRYRENILEHSRKYNIPPHLAYAVMRHKSYFYPAALSPEGALGLFQLMPETFDSLDRDWALLGESGMPSREAFLVNSDLSIGLWMRWFGERVLPRQKGDLFFAVLDDQVGADNLKKWRKSWPKEIENDFELMLESVRSAETRRFLRDVLASWEVAEIICLFPTRFCE</sequence>
<protein>
    <submittedName>
        <fullName evidence="4">Tetratricopeptide repeat-containing protein</fullName>
    </submittedName>
</protein>
<dbReference type="InterPro" id="IPR011990">
    <property type="entry name" value="TPR-like_helical_dom_sf"/>
</dbReference>
<evidence type="ECO:0000256" key="2">
    <source>
        <dbReference type="PROSITE-ProRule" id="PRU00339"/>
    </source>
</evidence>
<dbReference type="PANTHER" id="PTHR37423:SF2">
    <property type="entry name" value="MEMBRANE-BOUND LYTIC MUREIN TRANSGLYCOSYLASE C"/>
    <property type="match status" value="1"/>
</dbReference>
<dbReference type="PANTHER" id="PTHR37423">
    <property type="entry name" value="SOLUBLE LYTIC MUREIN TRANSGLYCOSYLASE-RELATED"/>
    <property type="match status" value="1"/>
</dbReference>
<feature type="domain" description="Transglycosylase SLT" evidence="3">
    <location>
        <begin position="768"/>
        <end position="819"/>
    </location>
</feature>
<dbReference type="InterPro" id="IPR023346">
    <property type="entry name" value="Lysozyme-like_dom_sf"/>
</dbReference>
<dbReference type="SUPFAM" id="SSF53955">
    <property type="entry name" value="Lysozyme-like"/>
    <property type="match status" value="1"/>
</dbReference>
<name>A0A450ZAA8_9GAMM</name>
<dbReference type="Pfam" id="PF13174">
    <property type="entry name" value="TPR_6"/>
    <property type="match status" value="1"/>
</dbReference>
<dbReference type="AlphaFoldDB" id="A0A450ZAA8"/>